<name>A0AAD8E305_DIPPU</name>
<evidence type="ECO:0000259" key="1">
    <source>
        <dbReference type="Pfam" id="PF24291"/>
    </source>
</evidence>
<dbReference type="AlphaFoldDB" id="A0AAD8E305"/>
<proteinExistence type="predicted"/>
<dbReference type="GO" id="GO:0031514">
    <property type="term" value="C:motile cilium"/>
    <property type="evidence" value="ECO:0007669"/>
    <property type="project" value="UniProtKB-SubCell"/>
</dbReference>
<evidence type="ECO:0000259" key="2">
    <source>
        <dbReference type="Pfam" id="PF24816"/>
    </source>
</evidence>
<dbReference type="InterPro" id="IPR056344">
    <property type="entry name" value="Ig_CFAP65-like_9th"/>
</dbReference>
<dbReference type="GO" id="GO:0005737">
    <property type="term" value="C:cytoplasm"/>
    <property type="evidence" value="ECO:0007669"/>
    <property type="project" value="UniProtKB-SubCell"/>
</dbReference>
<dbReference type="InterPro" id="IPR013783">
    <property type="entry name" value="Ig-like_fold"/>
</dbReference>
<evidence type="ECO:0008006" key="5">
    <source>
        <dbReference type="Google" id="ProtNLM"/>
    </source>
</evidence>
<protein>
    <recommendedName>
        <fullName evidence="5">Coiled-coil domain-containing protein 108</fullName>
    </recommendedName>
</protein>
<reference evidence="3" key="2">
    <citation type="submission" date="2023-05" db="EMBL/GenBank/DDBJ databases">
        <authorList>
            <person name="Fouks B."/>
        </authorList>
    </citation>
    <scope>NUCLEOTIDE SEQUENCE</scope>
    <source>
        <strain evidence="3">Stay&amp;Tobe</strain>
        <tissue evidence="3">Testes</tissue>
    </source>
</reference>
<dbReference type="Gene3D" id="2.60.40.10">
    <property type="entry name" value="Immunoglobulins"/>
    <property type="match status" value="1"/>
</dbReference>
<dbReference type="InterPro" id="IPR056305">
    <property type="entry name" value="Ig_CFAP65_10th"/>
</dbReference>
<keyword evidence="4" id="KW-1185">Reference proteome</keyword>
<dbReference type="Proteomes" id="UP001233999">
    <property type="component" value="Unassembled WGS sequence"/>
</dbReference>
<feature type="domain" description="CFAP65 tenth Ig-like" evidence="1">
    <location>
        <begin position="366"/>
        <end position="468"/>
    </location>
</feature>
<dbReference type="Pfam" id="PF24816">
    <property type="entry name" value="Ig_CFAP65__9th"/>
    <property type="match status" value="1"/>
</dbReference>
<reference evidence="3" key="1">
    <citation type="journal article" date="2023" name="IScience">
        <title>Live-bearing cockroach genome reveals convergent evolutionary mechanisms linked to viviparity in insects and beyond.</title>
        <authorList>
            <person name="Fouks B."/>
            <person name="Harrison M.C."/>
            <person name="Mikhailova A.A."/>
            <person name="Marchal E."/>
            <person name="English S."/>
            <person name="Carruthers M."/>
            <person name="Jennings E.C."/>
            <person name="Chiamaka E.L."/>
            <person name="Frigard R.A."/>
            <person name="Pippel M."/>
            <person name="Attardo G.M."/>
            <person name="Benoit J.B."/>
            <person name="Bornberg-Bauer E."/>
            <person name="Tobe S.S."/>
        </authorList>
    </citation>
    <scope>NUCLEOTIDE SEQUENCE</scope>
    <source>
        <strain evidence="3">Stay&amp;Tobe</strain>
    </source>
</reference>
<comment type="caution">
    <text evidence="3">The sequence shown here is derived from an EMBL/GenBank/DDBJ whole genome shotgun (WGS) entry which is preliminary data.</text>
</comment>
<feature type="non-terminal residue" evidence="3">
    <location>
        <position position="808"/>
    </location>
</feature>
<organism evidence="3 4">
    <name type="scientific">Diploptera punctata</name>
    <name type="common">Pacific beetle cockroach</name>
    <dbReference type="NCBI Taxonomy" id="6984"/>
    <lineage>
        <taxon>Eukaryota</taxon>
        <taxon>Metazoa</taxon>
        <taxon>Ecdysozoa</taxon>
        <taxon>Arthropoda</taxon>
        <taxon>Hexapoda</taxon>
        <taxon>Insecta</taxon>
        <taxon>Pterygota</taxon>
        <taxon>Neoptera</taxon>
        <taxon>Polyneoptera</taxon>
        <taxon>Dictyoptera</taxon>
        <taxon>Blattodea</taxon>
        <taxon>Blaberoidea</taxon>
        <taxon>Blaberidae</taxon>
        <taxon>Diplopterinae</taxon>
        <taxon>Diploptera</taxon>
    </lineage>
</organism>
<dbReference type="PANTHER" id="PTHR46127:SF1">
    <property type="entry name" value="CILIA- AND FLAGELLA-ASSOCIATED PROTEIN 65"/>
    <property type="match status" value="1"/>
</dbReference>
<evidence type="ECO:0000313" key="3">
    <source>
        <dbReference type="EMBL" id="KAJ9575081.1"/>
    </source>
</evidence>
<gene>
    <name evidence="3" type="ORF">L9F63_007742</name>
</gene>
<dbReference type="Pfam" id="PF24291">
    <property type="entry name" value="Ig_CFAP65"/>
    <property type="match status" value="1"/>
</dbReference>
<evidence type="ECO:0000313" key="4">
    <source>
        <dbReference type="Proteomes" id="UP001233999"/>
    </source>
</evidence>
<dbReference type="EMBL" id="JASPKZ010010240">
    <property type="protein sequence ID" value="KAJ9575081.1"/>
    <property type="molecule type" value="Genomic_DNA"/>
</dbReference>
<dbReference type="PANTHER" id="PTHR46127">
    <property type="entry name" value="CILIA- AND FLAGELLA-ASSOCIATED PROTEIN 65"/>
    <property type="match status" value="1"/>
</dbReference>
<accession>A0AAD8E305</accession>
<dbReference type="InterPro" id="IPR052614">
    <property type="entry name" value="CFAP65"/>
</dbReference>
<sequence length="808" mass="92698">YCFCSENIPKNCSVLEKKGILMPNEIKSQLWTFIPPTLGEHLATMKCDTCILEDGDKAVGTPVDVMVLGFGYSEYVELVAFPQKTDFGMSPWGVEEKKSVYIFNFGCCQLHYTLKVDHSAFIKDTIDISLNPTKGTLEPLKSQEITVTLNTNMIGLNIFSITYEIRKNYESDIVVKEVNDKAFMIVQYTGTFPSLLIEDISIRNGGPVFYKSMLWKTLNINRLNEELSKVQPGCMIEVPLLMPAAPVNTPPILISLLLKNNSGVPINWEIKRLKNCNCELMEMQTYMSFRTQVYDCPHRPMLRMYPTSGKLEPTLKTVIYIETKYKAEGWWNLKYIIYLPNDRKILLNTTVIVLNAEDPLPICENYSFKLLDTWIGDEDSVAQVFWFYNNGNKETTYDIDVKPLAHLRLSNFLVEIIKCLNPRGRILPKTNHPIIFGFNPIELKEYEVTCPMRIGEDCHVNLHITGCGGVMYNSHINRMRNKMPESRKYITSDDCITSSINNIVINSLATFSYIDRVFFIENVSTCLFEYQWYSYEIPGVLEAQVLPKTHYLPASKSCLCKLTLKTFGQPCLITFPITCKLLNVTKRSEHGKTMLIHSSIASALEGHFTIIEDGTTLPVCDIPIEPKPLPQYKVISVTCSIESRTTFEETLPIYKQMRNAPDKEKVIPSQENDFESDLSHVDVVSYVLKVMIWEIVYSKWFENLLRELQNQETPYYSQISMSSDEQAHLSDKSFLCPRKRLLALFLRRMIYESLHSEFNLGVPHITYFAPHDGRKRKKNVLSSASIDMLLKKAKTEGKNQGTYWLVIQ</sequence>
<feature type="domain" description="CFAP65-like ninth Ig-like" evidence="2">
    <location>
        <begin position="239"/>
        <end position="349"/>
    </location>
</feature>